<keyword evidence="5" id="KW-1185">Reference proteome</keyword>
<keyword evidence="3" id="KW-0503">Monooxygenase</keyword>
<evidence type="ECO:0000256" key="3">
    <source>
        <dbReference type="RuleBase" id="RU000461"/>
    </source>
</evidence>
<dbReference type="InterPro" id="IPR050121">
    <property type="entry name" value="Cytochrome_P450_monoxygenase"/>
</dbReference>
<dbReference type="EMBL" id="JAKZBV010000001">
    <property type="protein sequence ID" value="MCH6470409.1"/>
    <property type="molecule type" value="Genomic_DNA"/>
</dbReference>
<dbReference type="Gene3D" id="1.10.630.10">
    <property type="entry name" value="Cytochrome P450"/>
    <property type="match status" value="1"/>
</dbReference>
<organism evidence="4 5">
    <name type="scientific">Sinomonas terrae</name>
    <dbReference type="NCBI Taxonomy" id="2908838"/>
    <lineage>
        <taxon>Bacteria</taxon>
        <taxon>Bacillati</taxon>
        <taxon>Actinomycetota</taxon>
        <taxon>Actinomycetes</taxon>
        <taxon>Micrococcales</taxon>
        <taxon>Micrococcaceae</taxon>
        <taxon>Sinomonas</taxon>
    </lineage>
</organism>
<dbReference type="PANTHER" id="PTHR24305:SF166">
    <property type="entry name" value="CYTOCHROME P450 12A4, MITOCHONDRIAL-RELATED"/>
    <property type="match status" value="1"/>
</dbReference>
<comment type="caution">
    <text evidence="4">The sequence shown here is derived from an EMBL/GenBank/DDBJ whole genome shotgun (WGS) entry which is preliminary data.</text>
</comment>
<dbReference type="SUPFAM" id="SSF48264">
    <property type="entry name" value="Cytochrome P450"/>
    <property type="match status" value="1"/>
</dbReference>
<protein>
    <submittedName>
        <fullName evidence="4">Cytochrome P450</fullName>
    </submittedName>
</protein>
<sequence length="456" mass="49147">MGRPQSIGRVPAVRLPALIQDVLLWYDPVGQLRRWARRHGDAFTVRLPAVGPILVLGDPSTARQALLSDPRAAEAGTATGRVLPVLGPACVLRQDGSAHQDRRRLLGPAFHGESLERLRTLAAENARREIRTWAEGRPIALLPRMQEVVFATMATAVLGIDDSETVQRLHRAITGMNGPSALARTWMSPVGDGAVRSWLSRRSRRRQSRVDAILAPIIDARRSAEPLGGSDVLSLLIGHERDSGSRIGQEAMNDELTALLLAGYETTAAALGWALERLARHPGAARLLAGSVDGQDSRHLDAFVREVLRWRPPVLDAVRELTTPMELAGFRVPAGTLVVVAPLLVHDNDGRVDAPDAFRPDRFLGARHRGGRNWVPFGGGRRHCLGAELAAVQMEAVLTEVVSAVTLSPASPCVETARLLGTVLVPSRGSAAVIRRRRAPMHTAARGGRPGQGSPP</sequence>
<comment type="cofactor">
    <cofactor evidence="1">
        <name>heme</name>
        <dbReference type="ChEBI" id="CHEBI:30413"/>
    </cofactor>
</comment>
<proteinExistence type="inferred from homology"/>
<comment type="similarity">
    <text evidence="2 3">Belongs to the cytochrome P450 family.</text>
</comment>
<dbReference type="Pfam" id="PF00067">
    <property type="entry name" value="p450"/>
    <property type="match status" value="1"/>
</dbReference>
<gene>
    <name evidence="4" type="ORF">L0M17_10530</name>
</gene>
<dbReference type="Proteomes" id="UP001202922">
    <property type="component" value="Unassembled WGS sequence"/>
</dbReference>
<evidence type="ECO:0000256" key="1">
    <source>
        <dbReference type="ARBA" id="ARBA00001971"/>
    </source>
</evidence>
<dbReference type="InterPro" id="IPR017972">
    <property type="entry name" value="Cyt_P450_CS"/>
</dbReference>
<reference evidence="4 5" key="1">
    <citation type="submission" date="2022-03" db="EMBL/GenBank/DDBJ databases">
        <title>Sinomonas sp. isolated from a soil.</title>
        <authorList>
            <person name="Han J."/>
            <person name="Kim D.-U."/>
        </authorList>
    </citation>
    <scope>NUCLEOTIDE SEQUENCE [LARGE SCALE GENOMIC DNA]</scope>
    <source>
        <strain evidence="4 5">5-5</strain>
    </source>
</reference>
<dbReference type="PRINTS" id="PR00385">
    <property type="entry name" value="P450"/>
</dbReference>
<dbReference type="InterPro" id="IPR036396">
    <property type="entry name" value="Cyt_P450_sf"/>
</dbReference>
<dbReference type="InterPro" id="IPR001128">
    <property type="entry name" value="Cyt_P450"/>
</dbReference>
<dbReference type="PANTHER" id="PTHR24305">
    <property type="entry name" value="CYTOCHROME P450"/>
    <property type="match status" value="1"/>
</dbReference>
<evidence type="ECO:0000313" key="5">
    <source>
        <dbReference type="Proteomes" id="UP001202922"/>
    </source>
</evidence>
<name>A0ABS9U139_9MICC</name>
<keyword evidence="3" id="KW-0479">Metal-binding</keyword>
<keyword evidence="3" id="KW-0349">Heme</keyword>
<dbReference type="InterPro" id="IPR002401">
    <property type="entry name" value="Cyt_P450_E_grp-I"/>
</dbReference>
<dbReference type="PROSITE" id="PS00086">
    <property type="entry name" value="CYTOCHROME_P450"/>
    <property type="match status" value="1"/>
</dbReference>
<evidence type="ECO:0000256" key="2">
    <source>
        <dbReference type="ARBA" id="ARBA00010617"/>
    </source>
</evidence>
<accession>A0ABS9U139</accession>
<dbReference type="RefSeq" id="WP_241053916.1">
    <property type="nucleotide sequence ID" value="NZ_JAKZBV010000001.1"/>
</dbReference>
<dbReference type="PRINTS" id="PR00463">
    <property type="entry name" value="EP450I"/>
</dbReference>
<evidence type="ECO:0000313" key="4">
    <source>
        <dbReference type="EMBL" id="MCH6470409.1"/>
    </source>
</evidence>
<keyword evidence="3" id="KW-0560">Oxidoreductase</keyword>
<keyword evidence="3" id="KW-0408">Iron</keyword>